<dbReference type="PANTHER" id="PTHR34978">
    <property type="entry name" value="POSSIBLE SENSOR-TRANSDUCER PROTEIN BLAR"/>
    <property type="match status" value="1"/>
</dbReference>
<evidence type="ECO:0000313" key="3">
    <source>
        <dbReference type="EMBL" id="HIQ68975.1"/>
    </source>
</evidence>
<comment type="caution">
    <text evidence="3">The sequence shown here is derived from an EMBL/GenBank/DDBJ whole genome shotgun (WGS) entry which is preliminary data.</text>
</comment>
<feature type="transmembrane region" description="Helical" evidence="1">
    <location>
        <begin position="250"/>
        <end position="271"/>
    </location>
</feature>
<accession>A0A9D1CN04</accession>
<dbReference type="EMBL" id="DVFN01000017">
    <property type="protein sequence ID" value="HIQ68975.1"/>
    <property type="molecule type" value="Genomic_DNA"/>
</dbReference>
<feature type="transmembrane region" description="Helical" evidence="1">
    <location>
        <begin position="37"/>
        <end position="55"/>
    </location>
</feature>
<dbReference type="InterPro" id="IPR052173">
    <property type="entry name" value="Beta-lactam_resp_regulator"/>
</dbReference>
<protein>
    <recommendedName>
        <fullName evidence="2">Peptidase M56 domain-containing protein</fullName>
    </recommendedName>
</protein>
<evidence type="ECO:0000256" key="1">
    <source>
        <dbReference type="SAM" id="Phobius"/>
    </source>
</evidence>
<evidence type="ECO:0000259" key="2">
    <source>
        <dbReference type="Pfam" id="PF05569"/>
    </source>
</evidence>
<keyword evidence="1" id="KW-1133">Transmembrane helix</keyword>
<feature type="domain" description="Peptidase M56" evidence="2">
    <location>
        <begin position="8"/>
        <end position="281"/>
    </location>
</feature>
<dbReference type="CDD" id="cd07341">
    <property type="entry name" value="M56_BlaR1_MecR1_like"/>
    <property type="match status" value="1"/>
</dbReference>
<gene>
    <name evidence="3" type="ORF">IAA67_01400</name>
</gene>
<dbReference type="InterPro" id="IPR008756">
    <property type="entry name" value="Peptidase_M56"/>
</dbReference>
<dbReference type="PANTHER" id="PTHR34978:SF3">
    <property type="entry name" value="SLR0241 PROTEIN"/>
    <property type="match status" value="1"/>
</dbReference>
<sequence length="942" mass="101308">MLQSLFSTLLNMSLTASVVIAAVLALRLLLRKAPRAISYALWAVVLFRLLCPVSLPSAASLFSLLDAPARETGALTSRIEYVPETIQRPALVPTELPEAPLSSDAAPEAEPLALEDALPWIWLAGAAAMVLWALAGLGRLRRKLRTASPLGGRVYLADGIATPFVLGLFRPRIYLPSSLEPRERGYILLHERLHIRRLDHLFKLLAYGALCLHWFNPLVWVAFLLAGRDMEVCCDEAVIRTLGPDIRADYAASLLTLAVGHPVFGATPLAFGAGDPKGRIRHLARLRRPALWAVLAAILLCAVVAVALLTNPAQKTAAGPWTGAEKWLDGLEDGMDWDGQQEISLDAFPGVTFRWTPEQVEAVTEDETISLYTGMPVWSVYFAELSGDGLPELCSTVSMGSGVIDNRVVVYDYAKGVVYTIVERGEHDFTLSLEDGVLLVTKTDYDTGAVVDRGPLVFEDETVMVRWENAPSSLATDLTYVSYQCLYRAAASSTFDPGGDSGCLYVAAPDSFTIYDRNSQGTSDSVDTAGGRAVLADIPVDQWSWQPFPYAQAEWAALFPDGASELSQLPAQAASLYYQPLNEQWFLLQVEGDPWLCEMRDGQLWSMYSLIAESAMGVAQWEYAPALSSRRPYFPLHFDLSFTEGTASCEGGALMVQDRGETAVSLTSGDGLYWSPLDADGTQADRAVIRFSLSDGAGLVYAGTVYLTASGGTDGRQVYTASLVGTGLHLSPDALDEGGRIAAADGAETVFSANFGGNTSFEQKLVLTEDAPRWSVTVQNTGDAAILMELEGTVYRIETGRSETIGSEGPWTPGTYMVGFSGAGLSHMEGSVRAVRTAAPGAAETTAQVFYDLGNGPLACTAADLPRYIFYTNTTEIAVVLEGTDGTGSLTLLDISQGSEEILFGHVGSDQPACTFSNLTASRLYQLAWDGPADCLLTVSDG</sequence>
<keyword evidence="1" id="KW-0472">Membrane</keyword>
<name>A0A9D1CN04_9FIRM</name>
<reference evidence="3" key="2">
    <citation type="journal article" date="2021" name="PeerJ">
        <title>Extensive microbial diversity within the chicken gut microbiome revealed by metagenomics and culture.</title>
        <authorList>
            <person name="Gilroy R."/>
            <person name="Ravi A."/>
            <person name="Getino M."/>
            <person name="Pursley I."/>
            <person name="Horton D.L."/>
            <person name="Alikhan N.F."/>
            <person name="Baker D."/>
            <person name="Gharbi K."/>
            <person name="Hall N."/>
            <person name="Watson M."/>
            <person name="Adriaenssens E.M."/>
            <person name="Foster-Nyarko E."/>
            <person name="Jarju S."/>
            <person name="Secka A."/>
            <person name="Antonio M."/>
            <person name="Oren A."/>
            <person name="Chaudhuri R.R."/>
            <person name="La Ragione R."/>
            <person name="Hildebrand F."/>
            <person name="Pallen M.J."/>
        </authorList>
    </citation>
    <scope>NUCLEOTIDE SEQUENCE</scope>
    <source>
        <strain evidence="3">ChiSjej2B20-13462</strain>
    </source>
</reference>
<reference evidence="3" key="1">
    <citation type="submission" date="2020-10" db="EMBL/GenBank/DDBJ databases">
        <authorList>
            <person name="Gilroy R."/>
        </authorList>
    </citation>
    <scope>NUCLEOTIDE SEQUENCE</scope>
    <source>
        <strain evidence="3">ChiSjej2B20-13462</strain>
    </source>
</reference>
<dbReference type="AlphaFoldDB" id="A0A9D1CN04"/>
<feature type="transmembrane region" description="Helical" evidence="1">
    <location>
        <begin position="204"/>
        <end position="226"/>
    </location>
</feature>
<feature type="transmembrane region" description="Helical" evidence="1">
    <location>
        <begin position="120"/>
        <end position="140"/>
    </location>
</feature>
<feature type="transmembrane region" description="Helical" evidence="1">
    <location>
        <begin position="291"/>
        <end position="310"/>
    </location>
</feature>
<organism evidence="3 4">
    <name type="scientific">Candidatus Avoscillospira stercorigallinarum</name>
    <dbReference type="NCBI Taxonomy" id="2840708"/>
    <lineage>
        <taxon>Bacteria</taxon>
        <taxon>Bacillati</taxon>
        <taxon>Bacillota</taxon>
        <taxon>Clostridia</taxon>
        <taxon>Eubacteriales</taxon>
        <taxon>Oscillospiraceae</taxon>
        <taxon>Oscillospiraceae incertae sedis</taxon>
        <taxon>Candidatus Avoscillospira</taxon>
    </lineage>
</organism>
<dbReference type="Proteomes" id="UP000886874">
    <property type="component" value="Unassembled WGS sequence"/>
</dbReference>
<dbReference type="Pfam" id="PF05569">
    <property type="entry name" value="Peptidase_M56"/>
    <property type="match status" value="1"/>
</dbReference>
<keyword evidence="1" id="KW-0812">Transmembrane</keyword>
<evidence type="ECO:0000313" key="4">
    <source>
        <dbReference type="Proteomes" id="UP000886874"/>
    </source>
</evidence>
<proteinExistence type="predicted"/>
<feature type="transmembrane region" description="Helical" evidence="1">
    <location>
        <begin position="12"/>
        <end position="30"/>
    </location>
</feature>